<protein>
    <recommendedName>
        <fullName evidence="3">Endonuclease/exonuclease/phosphatase domain-containing protein</fullName>
    </recommendedName>
</protein>
<keyword evidence="2" id="KW-1185">Reference proteome</keyword>
<gene>
    <name evidence="1" type="ORF">V6N12_065173</name>
</gene>
<accession>A0ABR2G8A1</accession>
<comment type="caution">
    <text evidence="1">The sequence shown here is derived from an EMBL/GenBank/DDBJ whole genome shotgun (WGS) entry which is preliminary data.</text>
</comment>
<evidence type="ECO:0008006" key="3">
    <source>
        <dbReference type="Google" id="ProtNLM"/>
    </source>
</evidence>
<dbReference type="InterPro" id="IPR036691">
    <property type="entry name" value="Endo/exonu/phosph_ase_sf"/>
</dbReference>
<evidence type="ECO:0000313" key="1">
    <source>
        <dbReference type="EMBL" id="KAK8596693.1"/>
    </source>
</evidence>
<dbReference type="EMBL" id="JBBPBM010000002">
    <property type="protein sequence ID" value="KAK8596693.1"/>
    <property type="molecule type" value="Genomic_DNA"/>
</dbReference>
<dbReference type="PANTHER" id="PTHR33710">
    <property type="entry name" value="BNAC02G09200D PROTEIN"/>
    <property type="match status" value="1"/>
</dbReference>
<dbReference type="SUPFAM" id="SSF56219">
    <property type="entry name" value="DNase I-like"/>
    <property type="match status" value="1"/>
</dbReference>
<sequence length="314" mass="35856">MKKFRVSIINLGSGSLTSPGLYCLGSGSLTSPGSTAWVQARSLPLLHLLLLRPFPCVHITILSATRNVIDVSVSLNGESPWFCSFVYAPPYREGKQDFWKDLTNTRADIDNPWLLMGDTNIISSQNDKIGGSPYDLSQAKWFNEFTDLCGLMDMPIKGGTYTWSNLRADDDAILERIDNVLFNTSWNDMFNKADCFMDPAIFSDHCPVILRLYDHNKKRRRAFKFESNWLLEKGCKSSVQEAWNQLGNNSSGLLLNRKLNIIREKLRSWSKGKFARKRKTLKEIRDKIKVIQSTPLTFESAEEVKKLKEELDKF</sequence>
<name>A0ABR2G8A1_9ROSI</name>
<dbReference type="Gene3D" id="3.60.10.10">
    <property type="entry name" value="Endonuclease/exonuclease/phosphatase"/>
    <property type="match status" value="1"/>
</dbReference>
<dbReference type="Proteomes" id="UP001472677">
    <property type="component" value="Unassembled WGS sequence"/>
</dbReference>
<proteinExistence type="predicted"/>
<reference evidence="1 2" key="1">
    <citation type="journal article" date="2024" name="G3 (Bethesda)">
        <title>Genome assembly of Hibiscus sabdariffa L. provides insights into metabolisms of medicinal natural products.</title>
        <authorList>
            <person name="Kim T."/>
        </authorList>
    </citation>
    <scope>NUCLEOTIDE SEQUENCE [LARGE SCALE GENOMIC DNA]</scope>
    <source>
        <strain evidence="1">TK-2024</strain>
        <tissue evidence="1">Old leaves</tissue>
    </source>
</reference>
<dbReference type="PANTHER" id="PTHR33710:SF71">
    <property type="entry name" value="ENDONUCLEASE_EXONUCLEASE_PHOSPHATASE DOMAIN-CONTAINING PROTEIN"/>
    <property type="match status" value="1"/>
</dbReference>
<organism evidence="1 2">
    <name type="scientific">Hibiscus sabdariffa</name>
    <name type="common">roselle</name>
    <dbReference type="NCBI Taxonomy" id="183260"/>
    <lineage>
        <taxon>Eukaryota</taxon>
        <taxon>Viridiplantae</taxon>
        <taxon>Streptophyta</taxon>
        <taxon>Embryophyta</taxon>
        <taxon>Tracheophyta</taxon>
        <taxon>Spermatophyta</taxon>
        <taxon>Magnoliopsida</taxon>
        <taxon>eudicotyledons</taxon>
        <taxon>Gunneridae</taxon>
        <taxon>Pentapetalae</taxon>
        <taxon>rosids</taxon>
        <taxon>malvids</taxon>
        <taxon>Malvales</taxon>
        <taxon>Malvaceae</taxon>
        <taxon>Malvoideae</taxon>
        <taxon>Hibiscus</taxon>
    </lineage>
</organism>
<evidence type="ECO:0000313" key="2">
    <source>
        <dbReference type="Proteomes" id="UP001472677"/>
    </source>
</evidence>